<organism evidence="8 9">
    <name type="scientific">Caminicella sporogenes DSM 14501</name>
    <dbReference type="NCBI Taxonomy" id="1121266"/>
    <lineage>
        <taxon>Bacteria</taxon>
        <taxon>Bacillati</taxon>
        <taxon>Bacillota</taxon>
        <taxon>Clostridia</taxon>
        <taxon>Peptostreptococcales</taxon>
        <taxon>Caminicellaceae</taxon>
        <taxon>Caminicella</taxon>
    </lineage>
</organism>
<dbReference type="InterPro" id="IPR011035">
    <property type="entry name" value="Ribosomal_bL25/Gln-tRNA_synth"/>
</dbReference>
<evidence type="ECO:0000256" key="3">
    <source>
        <dbReference type="ARBA" id="ARBA00022980"/>
    </source>
</evidence>
<keyword evidence="4 5" id="KW-0687">Ribonucleoprotein</keyword>
<dbReference type="GO" id="GO:0003735">
    <property type="term" value="F:structural constituent of ribosome"/>
    <property type="evidence" value="ECO:0007669"/>
    <property type="project" value="InterPro"/>
</dbReference>
<dbReference type="STRING" id="1121266.SAMN02745883_02013"/>
<evidence type="ECO:0000313" key="9">
    <source>
        <dbReference type="Proteomes" id="UP000184082"/>
    </source>
</evidence>
<dbReference type="Gene3D" id="2.40.240.10">
    <property type="entry name" value="Ribosomal Protein L25, Chain P"/>
    <property type="match status" value="1"/>
</dbReference>
<dbReference type="InterPro" id="IPR020057">
    <property type="entry name" value="Ribosomal_bL25_b-dom"/>
</dbReference>
<keyword evidence="1 5" id="KW-0699">rRNA-binding</keyword>
<accession>A0A1M6SB90</accession>
<protein>
    <recommendedName>
        <fullName evidence="5">Large ribosomal subunit protein bL25</fullName>
    </recommendedName>
    <alternativeName>
        <fullName evidence="5">General stress protein CTC</fullName>
    </alternativeName>
</protein>
<dbReference type="AlphaFoldDB" id="A0A1M6SB90"/>
<dbReference type="SUPFAM" id="SSF50715">
    <property type="entry name" value="Ribosomal protein L25-like"/>
    <property type="match status" value="1"/>
</dbReference>
<feature type="domain" description="Large ribosomal subunit protein bL25 beta" evidence="7">
    <location>
        <begin position="101"/>
        <end position="180"/>
    </location>
</feature>
<dbReference type="PANTHER" id="PTHR33284">
    <property type="entry name" value="RIBOSOMAL PROTEIN L25/GLN-TRNA SYNTHETASE, ANTI-CODON-BINDING DOMAIN-CONTAINING PROTEIN"/>
    <property type="match status" value="1"/>
</dbReference>
<evidence type="ECO:0000256" key="1">
    <source>
        <dbReference type="ARBA" id="ARBA00022730"/>
    </source>
</evidence>
<dbReference type="InterPro" id="IPR029751">
    <property type="entry name" value="Ribosomal_L25_dom"/>
</dbReference>
<keyword evidence="3 5" id="KW-0689">Ribosomal protein</keyword>
<dbReference type="CDD" id="cd00495">
    <property type="entry name" value="Ribosomal_L25_TL5_CTC"/>
    <property type="match status" value="1"/>
</dbReference>
<dbReference type="HAMAP" id="MF_01334">
    <property type="entry name" value="Ribosomal_bL25_CTC"/>
    <property type="match status" value="1"/>
</dbReference>
<keyword evidence="2 5" id="KW-0694">RNA-binding</keyword>
<reference evidence="8 9" key="1">
    <citation type="submission" date="2016-11" db="EMBL/GenBank/DDBJ databases">
        <authorList>
            <person name="Jaros S."/>
            <person name="Januszkiewicz K."/>
            <person name="Wedrychowicz H."/>
        </authorList>
    </citation>
    <scope>NUCLEOTIDE SEQUENCE [LARGE SCALE GENOMIC DNA]</scope>
    <source>
        <strain evidence="8 9">DSM 14501</strain>
    </source>
</reference>
<evidence type="ECO:0000259" key="7">
    <source>
        <dbReference type="Pfam" id="PF14693"/>
    </source>
</evidence>
<evidence type="ECO:0000256" key="4">
    <source>
        <dbReference type="ARBA" id="ARBA00023274"/>
    </source>
</evidence>
<dbReference type="InterPro" id="IPR037121">
    <property type="entry name" value="Ribosomal_bL25_C"/>
</dbReference>
<dbReference type="Pfam" id="PF01386">
    <property type="entry name" value="Ribosomal_L25p"/>
    <property type="match status" value="1"/>
</dbReference>
<dbReference type="Proteomes" id="UP000184082">
    <property type="component" value="Unassembled WGS sequence"/>
</dbReference>
<name>A0A1M6SB90_9FIRM</name>
<dbReference type="PANTHER" id="PTHR33284:SF1">
    <property type="entry name" value="RIBOSOMAL PROTEIN L25_GLN-TRNA SYNTHETASE, ANTI-CODON-BINDING DOMAIN-CONTAINING PROTEIN"/>
    <property type="match status" value="1"/>
</dbReference>
<dbReference type="InterPro" id="IPR020056">
    <property type="entry name" value="Rbsml_bL25/Gln-tRNA_synth_N"/>
</dbReference>
<gene>
    <name evidence="5" type="primary">rplY</name>
    <name evidence="5" type="synonym">ctc</name>
    <name evidence="8" type="ORF">SAMN02745883_02013</name>
</gene>
<dbReference type="NCBIfam" id="TIGR00731">
    <property type="entry name" value="bL25_bact_ctc"/>
    <property type="match status" value="1"/>
</dbReference>
<sequence length="200" mass="22691">MLKAVVNADIRSNVGSNESNRMRNSGYIPAVLYGYNVESRNIKIDKKEFNNILRSYGTNTLLNLKIDGEVIISMIKEIQKDSIDNNILHVDFQAVSNDKPIHVTVPLKLVDKEFIRSNHTAIQQQLRELNIECLPKNIPQSIEISVKDLVLGHPITIGDLEFSEEITVLHESSQVVASLTHGERVIDDEREENLQDITYE</sequence>
<evidence type="ECO:0000256" key="2">
    <source>
        <dbReference type="ARBA" id="ARBA00022884"/>
    </source>
</evidence>
<comment type="function">
    <text evidence="5">This is one of the proteins that binds to the 5S RNA in the ribosome where it forms part of the central protuberance.</text>
</comment>
<dbReference type="RefSeq" id="WP_072968130.1">
    <property type="nucleotide sequence ID" value="NZ_FRAJ01000017.1"/>
</dbReference>
<evidence type="ECO:0000313" key="8">
    <source>
        <dbReference type="EMBL" id="SHK41960.1"/>
    </source>
</evidence>
<keyword evidence="9" id="KW-1185">Reference proteome</keyword>
<proteinExistence type="inferred from homology"/>
<feature type="domain" description="Large ribosomal subunit protein bL25 L25" evidence="6">
    <location>
        <begin position="7"/>
        <end position="92"/>
    </location>
</feature>
<comment type="subunit">
    <text evidence="5">Part of the 50S ribosomal subunit; part of the 5S rRNA/L5/L18/L25 subcomplex. Contacts the 5S rRNA. Binds to the 5S rRNA independently of L5 and L18.</text>
</comment>
<dbReference type="GO" id="GO:0006412">
    <property type="term" value="P:translation"/>
    <property type="evidence" value="ECO:0007669"/>
    <property type="project" value="UniProtKB-UniRule"/>
</dbReference>
<dbReference type="EMBL" id="FRAJ01000017">
    <property type="protein sequence ID" value="SHK41960.1"/>
    <property type="molecule type" value="Genomic_DNA"/>
</dbReference>
<evidence type="ECO:0000259" key="6">
    <source>
        <dbReference type="Pfam" id="PF01386"/>
    </source>
</evidence>
<dbReference type="InterPro" id="IPR020930">
    <property type="entry name" value="Ribosomal_uL5_bac-type"/>
</dbReference>
<dbReference type="GO" id="GO:0008097">
    <property type="term" value="F:5S rRNA binding"/>
    <property type="evidence" value="ECO:0007669"/>
    <property type="project" value="InterPro"/>
</dbReference>
<dbReference type="InterPro" id="IPR001021">
    <property type="entry name" value="Ribosomal_bL25_long"/>
</dbReference>
<dbReference type="Pfam" id="PF14693">
    <property type="entry name" value="Ribosomal_TL5_C"/>
    <property type="match status" value="1"/>
</dbReference>
<dbReference type="GO" id="GO:0022625">
    <property type="term" value="C:cytosolic large ribosomal subunit"/>
    <property type="evidence" value="ECO:0007669"/>
    <property type="project" value="TreeGrafter"/>
</dbReference>
<evidence type="ECO:0000256" key="5">
    <source>
        <dbReference type="HAMAP-Rule" id="MF_01334"/>
    </source>
</evidence>
<dbReference type="Gene3D" id="2.170.120.20">
    <property type="entry name" value="Ribosomal protein L25, beta domain"/>
    <property type="match status" value="1"/>
</dbReference>
<comment type="similarity">
    <text evidence="5">Belongs to the bacterial ribosomal protein bL25 family. CTC subfamily.</text>
</comment>